<keyword evidence="3" id="KW-0964">Secreted</keyword>
<dbReference type="InParanoid" id="A0A1X2HE59"/>
<keyword evidence="2" id="KW-0134">Cell wall</keyword>
<keyword evidence="5" id="KW-0732">Signal</keyword>
<evidence type="ECO:0000256" key="7">
    <source>
        <dbReference type="ARBA" id="ARBA00022825"/>
    </source>
</evidence>
<dbReference type="Gene3D" id="3.40.50.200">
    <property type="entry name" value="Peptidase S8/S53 domain"/>
    <property type="match status" value="2"/>
</dbReference>
<dbReference type="PANTHER" id="PTHR43806:SF66">
    <property type="entry name" value="SERIN ENDOPEPTIDASE"/>
    <property type="match status" value="1"/>
</dbReference>
<evidence type="ECO:0000256" key="2">
    <source>
        <dbReference type="ARBA" id="ARBA00022512"/>
    </source>
</evidence>
<proteinExistence type="inferred from homology"/>
<dbReference type="SUPFAM" id="SSF48452">
    <property type="entry name" value="TPR-like"/>
    <property type="match status" value="1"/>
</dbReference>
<comment type="similarity">
    <text evidence="1 9">Belongs to the peptidase S8 family.</text>
</comment>
<dbReference type="SUPFAM" id="SSF52047">
    <property type="entry name" value="RNI-like"/>
    <property type="match status" value="1"/>
</dbReference>
<dbReference type="GO" id="GO:0004252">
    <property type="term" value="F:serine-type endopeptidase activity"/>
    <property type="evidence" value="ECO:0007669"/>
    <property type="project" value="UniProtKB-UniRule"/>
</dbReference>
<dbReference type="Proteomes" id="UP000242180">
    <property type="component" value="Unassembled WGS sequence"/>
</dbReference>
<dbReference type="SUPFAM" id="SSF52025">
    <property type="entry name" value="PA domain"/>
    <property type="match status" value="1"/>
</dbReference>
<dbReference type="OrthoDB" id="206201at2759"/>
<dbReference type="CDD" id="cd07489">
    <property type="entry name" value="Peptidases_S8_5"/>
    <property type="match status" value="1"/>
</dbReference>
<organism evidence="12 13">
    <name type="scientific">Syncephalastrum racemosum</name>
    <name type="common">Filamentous fungus</name>
    <dbReference type="NCBI Taxonomy" id="13706"/>
    <lineage>
        <taxon>Eukaryota</taxon>
        <taxon>Fungi</taxon>
        <taxon>Fungi incertae sedis</taxon>
        <taxon>Mucoromycota</taxon>
        <taxon>Mucoromycotina</taxon>
        <taxon>Mucoromycetes</taxon>
        <taxon>Mucorales</taxon>
        <taxon>Syncephalastraceae</taxon>
        <taxon>Syncephalastrum</taxon>
    </lineage>
</organism>
<protein>
    <recommendedName>
        <fullName evidence="14">Peptidase S8/S53 domain-containing protein</fullName>
    </recommendedName>
</protein>
<evidence type="ECO:0000259" key="11">
    <source>
        <dbReference type="Pfam" id="PF02225"/>
    </source>
</evidence>
<gene>
    <name evidence="12" type="ORF">BCR43DRAFT_523460</name>
</gene>
<evidence type="ECO:0000256" key="3">
    <source>
        <dbReference type="ARBA" id="ARBA00022525"/>
    </source>
</evidence>
<feature type="active site" description="Charge relay system" evidence="8 9">
    <location>
        <position position="1161"/>
    </location>
</feature>
<dbReference type="InterPro" id="IPR003137">
    <property type="entry name" value="PA_domain"/>
</dbReference>
<dbReference type="InterPro" id="IPR015500">
    <property type="entry name" value="Peptidase_S8_subtilisin-rel"/>
</dbReference>
<feature type="active site" description="Charge relay system" evidence="8 9">
    <location>
        <position position="823"/>
    </location>
</feature>
<dbReference type="InterPro" id="IPR022398">
    <property type="entry name" value="Peptidase_S8_His-AS"/>
</dbReference>
<dbReference type="PROSITE" id="PS00136">
    <property type="entry name" value="SUBTILASE_ASP"/>
    <property type="match status" value="1"/>
</dbReference>
<keyword evidence="13" id="KW-1185">Reference proteome</keyword>
<dbReference type="Gene3D" id="1.25.40.10">
    <property type="entry name" value="Tetratricopeptide repeat domain"/>
    <property type="match status" value="1"/>
</dbReference>
<dbReference type="STRING" id="13706.A0A1X2HE59"/>
<evidence type="ECO:0000259" key="10">
    <source>
        <dbReference type="Pfam" id="PF00082"/>
    </source>
</evidence>
<evidence type="ECO:0008006" key="14">
    <source>
        <dbReference type="Google" id="ProtNLM"/>
    </source>
</evidence>
<dbReference type="InterPro" id="IPR046450">
    <property type="entry name" value="PA_dom_sf"/>
</dbReference>
<reference evidence="12 13" key="1">
    <citation type="submission" date="2016-07" db="EMBL/GenBank/DDBJ databases">
        <title>Pervasive Adenine N6-methylation of Active Genes in Fungi.</title>
        <authorList>
            <consortium name="DOE Joint Genome Institute"/>
            <person name="Mondo S.J."/>
            <person name="Dannebaum R.O."/>
            <person name="Kuo R.C."/>
            <person name="Labutti K."/>
            <person name="Haridas S."/>
            <person name="Kuo A."/>
            <person name="Salamov A."/>
            <person name="Ahrendt S.R."/>
            <person name="Lipzen A."/>
            <person name="Sullivan W."/>
            <person name="Andreopoulos W.B."/>
            <person name="Clum A."/>
            <person name="Lindquist E."/>
            <person name="Daum C."/>
            <person name="Ramamoorthy G.K."/>
            <person name="Gryganskyi A."/>
            <person name="Culley D."/>
            <person name="Magnuson J.K."/>
            <person name="James T.Y."/>
            <person name="O'Malley M.A."/>
            <person name="Stajich J.E."/>
            <person name="Spatafora J.W."/>
            <person name="Visel A."/>
            <person name="Grigoriev I.V."/>
        </authorList>
    </citation>
    <scope>NUCLEOTIDE SEQUENCE [LARGE SCALE GENOMIC DNA]</scope>
    <source>
        <strain evidence="12 13">NRRL 2496</strain>
    </source>
</reference>
<feature type="active site" description="Charge relay system" evidence="8 9">
    <location>
        <position position="771"/>
    </location>
</feature>
<keyword evidence="7 9" id="KW-0720">Serine protease</keyword>
<feature type="domain" description="Peptidase S8/S53" evidence="10">
    <location>
        <begin position="762"/>
        <end position="1194"/>
    </location>
</feature>
<dbReference type="Pfam" id="PF00082">
    <property type="entry name" value="Peptidase_S8"/>
    <property type="match status" value="1"/>
</dbReference>
<evidence type="ECO:0000256" key="6">
    <source>
        <dbReference type="ARBA" id="ARBA00022801"/>
    </source>
</evidence>
<dbReference type="InterPro" id="IPR023827">
    <property type="entry name" value="Peptidase_S8_Asp-AS"/>
</dbReference>
<dbReference type="InterPro" id="IPR050131">
    <property type="entry name" value="Peptidase_S8_subtilisin-like"/>
</dbReference>
<dbReference type="PROSITE" id="PS51892">
    <property type="entry name" value="SUBTILASE"/>
    <property type="match status" value="1"/>
</dbReference>
<name>A0A1X2HE59_SYNRA</name>
<dbReference type="InterPro" id="IPR036852">
    <property type="entry name" value="Peptidase_S8/S53_dom_sf"/>
</dbReference>
<evidence type="ECO:0000256" key="8">
    <source>
        <dbReference type="PIRSR" id="PIRSR615500-1"/>
    </source>
</evidence>
<evidence type="ECO:0000256" key="1">
    <source>
        <dbReference type="ARBA" id="ARBA00011073"/>
    </source>
</evidence>
<evidence type="ECO:0000256" key="5">
    <source>
        <dbReference type="ARBA" id="ARBA00022729"/>
    </source>
</evidence>
<dbReference type="EMBL" id="MCGN01000004">
    <property type="protein sequence ID" value="ORY97244.1"/>
    <property type="molecule type" value="Genomic_DNA"/>
</dbReference>
<keyword evidence="4 9" id="KW-0645">Protease</keyword>
<dbReference type="InterPro" id="IPR011990">
    <property type="entry name" value="TPR-like_helical_dom_sf"/>
</dbReference>
<dbReference type="Gene3D" id="3.80.10.10">
    <property type="entry name" value="Ribonuclease Inhibitor"/>
    <property type="match status" value="1"/>
</dbReference>
<evidence type="ECO:0000313" key="13">
    <source>
        <dbReference type="Proteomes" id="UP000242180"/>
    </source>
</evidence>
<dbReference type="PANTHER" id="PTHR43806">
    <property type="entry name" value="PEPTIDASE S8"/>
    <property type="match status" value="1"/>
</dbReference>
<evidence type="ECO:0000313" key="12">
    <source>
        <dbReference type="EMBL" id="ORY97244.1"/>
    </source>
</evidence>
<dbReference type="Pfam" id="PF02225">
    <property type="entry name" value="PA"/>
    <property type="match status" value="1"/>
</dbReference>
<dbReference type="InterPro" id="IPR034187">
    <property type="entry name" value="Peptidases_S8_5"/>
</dbReference>
<dbReference type="PROSITE" id="PS00137">
    <property type="entry name" value="SUBTILASE_HIS"/>
    <property type="match status" value="1"/>
</dbReference>
<accession>A0A1X2HE59</accession>
<feature type="domain" description="PA" evidence="11">
    <location>
        <begin position="1014"/>
        <end position="1088"/>
    </location>
</feature>
<dbReference type="GO" id="GO:0005615">
    <property type="term" value="C:extracellular space"/>
    <property type="evidence" value="ECO:0007669"/>
    <property type="project" value="TreeGrafter"/>
</dbReference>
<keyword evidence="6 9" id="KW-0378">Hydrolase</keyword>
<sequence length="1493" mass="165359">MSLELLLQDSCKAYQQADYDTLENALGDALQAVLEWNAIRHLKESRFEQAMACALKLIHVYPNSASGYLHAGHIRAELCNYRQAGEYYERGVAACIDHFDLKARLEAATRKRDHRIDPLDVLPGEIISMIFDNIPGKRVVCTRLSKRWRGVLLNLPMWHSLDIYLLDRTHRGYWQHGLEQYLKPHLHRLTLHTNSELCLATSALSAAQCRNIRSIEIVDSSEDGPNAASVSEALTSLSIQTSVRPRNVLRIPLSVCPRLITLRYEMSLCEPYFVRTWDAAYLPPASLTDLQHLTWPDAHDLMIDPSFVPKYCPQLVSLNICGDTGGITDITDISVLVGEIDKRCPRLQRLDVSFGLSDIEAPRRKLTSGSPKVQLRHGGLIDLLIGTDVIISTQLLYSLIKSNQASLEHFLYDIDEDPPLDETEPPVRIIFDFPRMHTLSIHTQVPTAIGPLHKFIEACPALENAYFEDIDISLDVMQALLHCPLRKLSLSHCDGDARNTLRYIHDLLEQGSTLVDVVLICSELNGIWDVEVFVATGRLAGLERLHFFSNNFALGREVLDREVIQAFLENATKSGMLLPHIRAAKDEIIDGDALDLNAAHTPSELGFEPGKRFTVQFHSKPGADQEKVAQQEQDNFLDYLTQQNISYTVRYRFHHVLNGISIQLNEQPALTQVKPTDTDTIRPSMFLASGLHKSPHIKKYWPGKKYKRPNAIRHHRRHNGRPTSNSTDVHHLDLATVAGLANLANAHSLTGVDKVHRLNHTGQGIKVGILDTGIDYTHPDLGGCFGTGCLVAYGYDLVGDMYAGSDGDDPIPDDDPMDSCDGHGTHVAGILAGQNFSTSGVEGVAPGIRLGIWRIFGCEGDTDDDIIIEAAERAAQAGVDIINLSLGGGVSAWQEDALSVTLSNMVDQGIVIAVAQGNEGRDGIARTPSPSIGAHVISVASVDNAMKVGRMMHLSQGDTFHLSVEYTLSEDTGYRFNNDTTFTLLQNETMQVAPNDANMTTTNEVQMRRTIRDTACAPISQNVTGSVVLVRRGSCTFSAKARRLQEAGATGMIIYDPEDPLGVVDVGLKQSDTVDIPVASMLGANVQELIETLLANSSEPVIARFTDGPMKVFTAGKPSEFSTWGPDPELHLKPDISAVGGFIYSTYPVAMGSYTTMSGTSMAAPYLAGCIALYMEAKRTRNPKLIYEGLLNHARPVGMVDHKGIESPIKQGSGLVQIHRAIQDTTQVSPYKLTLNDTDNRHFRKAQKKTCSHTSYDLENTAIPIAKPKRIDANATVSFERQIIEVDPNETVRVRVRFWPPDGVDPKEQHVIYSGYIQLRFGSEAIRIPYFGSLDRQRDLPIFDTMDGSSYIESRFGGRLTAEEGKPRVVRDVHSSNPLLIHVRLGSPTARLHSQLLSGNTSEPLGDLTQGQATWLSRNDHSEDNSEFVITWHGRFKPYNINPAIRPQRPGAVLVQRVRPGSYRVRIQALKIYGNPASPYDWETWTSPAFEVL</sequence>
<evidence type="ECO:0000256" key="4">
    <source>
        <dbReference type="ARBA" id="ARBA00022670"/>
    </source>
</evidence>
<comment type="caution">
    <text evidence="12">The sequence shown here is derived from an EMBL/GenBank/DDBJ whole genome shotgun (WGS) entry which is preliminary data.</text>
</comment>
<dbReference type="PRINTS" id="PR00723">
    <property type="entry name" value="SUBTILISIN"/>
</dbReference>
<dbReference type="SUPFAM" id="SSF52743">
    <property type="entry name" value="Subtilisin-like"/>
    <property type="match status" value="1"/>
</dbReference>
<dbReference type="CDD" id="cd00538">
    <property type="entry name" value="PA"/>
    <property type="match status" value="1"/>
</dbReference>
<dbReference type="InterPro" id="IPR032675">
    <property type="entry name" value="LRR_dom_sf"/>
</dbReference>
<dbReference type="Gene3D" id="3.50.30.30">
    <property type="match status" value="1"/>
</dbReference>
<dbReference type="InterPro" id="IPR000209">
    <property type="entry name" value="Peptidase_S8/S53_dom"/>
</dbReference>
<evidence type="ECO:0000256" key="9">
    <source>
        <dbReference type="PROSITE-ProRule" id="PRU01240"/>
    </source>
</evidence>
<dbReference type="GO" id="GO:0006508">
    <property type="term" value="P:proteolysis"/>
    <property type="evidence" value="ECO:0007669"/>
    <property type="project" value="UniProtKB-KW"/>
</dbReference>